<dbReference type="EMBL" id="BAABME010001644">
    <property type="protein sequence ID" value="GAA0150725.1"/>
    <property type="molecule type" value="Genomic_DNA"/>
</dbReference>
<gene>
    <name evidence="2" type="ORF">LIER_09600</name>
</gene>
<sequence length="141" mass="15968">MQKPKPLEIHIDAREEEEVVNVAQLILEYRNTSSELLKATLPSLLESQRPIHLPVRSLQSDVDVNPRFTGRLRGSESGASLTEEDREDGKKLELIKQKISSNASAITATLKRMKGCMDHMDKLQSQKGVIHPVFKKRRPTE</sequence>
<name>A0AAV3PK65_LITER</name>
<evidence type="ECO:0000256" key="1">
    <source>
        <dbReference type="SAM" id="MobiDB-lite"/>
    </source>
</evidence>
<evidence type="ECO:0000313" key="3">
    <source>
        <dbReference type="Proteomes" id="UP001454036"/>
    </source>
</evidence>
<keyword evidence="3" id="KW-1185">Reference proteome</keyword>
<protein>
    <submittedName>
        <fullName evidence="2">Uncharacterized protein</fullName>
    </submittedName>
</protein>
<reference evidence="2 3" key="1">
    <citation type="submission" date="2024-01" db="EMBL/GenBank/DDBJ databases">
        <title>The complete chloroplast genome sequence of Lithospermum erythrorhizon: insights into the phylogenetic relationship among Boraginaceae species and the maternal lineages of purple gromwells.</title>
        <authorList>
            <person name="Okada T."/>
            <person name="Watanabe K."/>
        </authorList>
    </citation>
    <scope>NUCLEOTIDE SEQUENCE [LARGE SCALE GENOMIC DNA]</scope>
</reference>
<dbReference type="PANTHER" id="PTHR36045">
    <property type="entry name" value="OS04G0558500 PROTEIN"/>
    <property type="match status" value="1"/>
</dbReference>
<dbReference type="Proteomes" id="UP001454036">
    <property type="component" value="Unassembled WGS sequence"/>
</dbReference>
<proteinExistence type="predicted"/>
<dbReference type="PANTHER" id="PTHR36045:SF2">
    <property type="entry name" value="OS04G0558500 PROTEIN"/>
    <property type="match status" value="1"/>
</dbReference>
<feature type="region of interest" description="Disordered" evidence="1">
    <location>
        <begin position="69"/>
        <end position="89"/>
    </location>
</feature>
<organism evidence="2 3">
    <name type="scientific">Lithospermum erythrorhizon</name>
    <name type="common">Purple gromwell</name>
    <name type="synonym">Lithospermum officinale var. erythrorhizon</name>
    <dbReference type="NCBI Taxonomy" id="34254"/>
    <lineage>
        <taxon>Eukaryota</taxon>
        <taxon>Viridiplantae</taxon>
        <taxon>Streptophyta</taxon>
        <taxon>Embryophyta</taxon>
        <taxon>Tracheophyta</taxon>
        <taxon>Spermatophyta</taxon>
        <taxon>Magnoliopsida</taxon>
        <taxon>eudicotyledons</taxon>
        <taxon>Gunneridae</taxon>
        <taxon>Pentapetalae</taxon>
        <taxon>asterids</taxon>
        <taxon>lamiids</taxon>
        <taxon>Boraginales</taxon>
        <taxon>Boraginaceae</taxon>
        <taxon>Boraginoideae</taxon>
        <taxon>Lithospermeae</taxon>
        <taxon>Lithospermum</taxon>
    </lineage>
</organism>
<evidence type="ECO:0000313" key="2">
    <source>
        <dbReference type="EMBL" id="GAA0150725.1"/>
    </source>
</evidence>
<comment type="caution">
    <text evidence="2">The sequence shown here is derived from an EMBL/GenBank/DDBJ whole genome shotgun (WGS) entry which is preliminary data.</text>
</comment>
<accession>A0AAV3PK65</accession>
<dbReference type="AlphaFoldDB" id="A0AAV3PK65"/>